<evidence type="ECO:0000313" key="2">
    <source>
        <dbReference type="EMBL" id="CAD6906528.1"/>
    </source>
</evidence>
<feature type="compositionally biased region" description="Polar residues" evidence="1">
    <location>
        <begin position="1003"/>
        <end position="1021"/>
    </location>
</feature>
<feature type="region of interest" description="Disordered" evidence="1">
    <location>
        <begin position="547"/>
        <end position="571"/>
    </location>
</feature>
<feature type="compositionally biased region" description="Low complexity" evidence="1">
    <location>
        <begin position="1220"/>
        <end position="1229"/>
    </location>
</feature>
<feature type="compositionally biased region" description="Basic residues" evidence="1">
    <location>
        <begin position="25"/>
        <end position="35"/>
    </location>
</feature>
<dbReference type="EMBL" id="CAJHJG010000843">
    <property type="protein sequence ID" value="CAD6906528.1"/>
    <property type="molecule type" value="Genomic_DNA"/>
</dbReference>
<accession>A0A177VFS9</accession>
<feature type="compositionally biased region" description="Low complexity" evidence="1">
    <location>
        <begin position="1034"/>
        <end position="1043"/>
    </location>
</feature>
<evidence type="ECO:0000313" key="4">
    <source>
        <dbReference type="Proteomes" id="UP000077671"/>
    </source>
</evidence>
<sequence length="1304" mass="142271">MVATRRQKQQQTATDPSPATQTDKGRRKTTTRTRTKSQTAATAEPASSDPPSEEPAPSSDFTHDGTESAENEATREDEGEAQSSLYLMNLDSDQPEHECNGDDEGSDALQGQQGSSDNEVAEAVPEMPMTDVQDDSEAALPVPVELELSLTVDAVGDEPNSHEEEAAVSVVDDTTSAVEPSTNVDIAANASQEVVSPENTTQSAVSSDTNSTSTGMLIDLDESLRMPTRDTSSHEQVHETAQAPVTDDLHIDHANAPTSDISVPLISLDSSPVKKIPTPSLVPFGRKNEELVHRDAKISNLQAQLKKREIEVRRTRTYLQRFAETLESSLKSKAQTGRTVGRASLGFNTSIGNSTIYPDEEESVLMGDSSVCSVGSPTVEVETNQYLLDDVDNLRVLWAEATQHFDFMRVEDHVLIQRLARDLETAQSMQSEVEAPADDGSAEKLEKMQGELEETRRKASEMAEDYAKRLQSQQAAMDELKGSFESSQNEADTLRSRLAAAEELKRSFEVRQQEVDALRAKVAAAEDLRDSFEGRQNEADKLRTQLAATEGQLEQAKKEQERLLDEERTASGMLLQATSKELDKLKDRNVQLERALNQAQVDAAQAAELRKELDTAGEKEVLVQQLQEELEAAEEQIKVLGDEKEQESSRLTEERTSFEGQLKAASAHQDELSAQLLTLGQELESARAELVSARQGQDQLELVRKELDQARQGGAELEQLQKELEGARRAEEELEHVRKELESARRGEVVIQQLQEELASQKELARELEAAREKQAQLLAQERSSSARMLQDADAERDGLTSRIANLEEALQKAQAQTAIVSELQQQVERSQQTTTAQVHEQVERLRQEQVKVQDLEEELRHKEVELLRLRTQVVSNDELIKQAREETDRINERLQAGKHERDVLHRQLADMETQVSQSSKTSAVSKETLDQLHRRIRELERSLEGVEDLKAQFAQLEEELARKAAEIEENDTKMINSHKERKRLEARCKKLQTKIDQMTVAGPTSSSSAPDAVRSTTTSAPPAVPARLIQAFSSESGHSSPSPAARSPLTVSRTANVPLMARGEVKPMRVVETMSSSHAGVHMTSSSKAATSAPSPVLVREEKAPTPWSMAVAISNNQAARSVPSEANAVKPARSAHAAVVTSRPIIAPAEKSRKRSSPDDEAELAQGSGTSSAGRGMGVSAPVTRAIFVPSPGRSSAFVPQRRSKTDLGASVKETARSASSSSSSSAAFETAAPSTAAAGAAGSIRLVSTSTKLSAAERLKGRLAGGGMHDGPLVARVGDGGRTKLSAQLAEARARREMARP</sequence>
<reference evidence="3" key="2">
    <citation type="journal article" date="2019" name="IMA Fungus">
        <title>Genome sequencing and comparison of five Tilletia species to identify candidate genes for the detection of regulated species infecting wheat.</title>
        <authorList>
            <person name="Nguyen H.D.T."/>
            <person name="Sultana T."/>
            <person name="Kesanakurti P."/>
            <person name="Hambleton S."/>
        </authorList>
    </citation>
    <scope>NUCLEOTIDE SEQUENCE</scope>
    <source>
        <strain evidence="3">DAOMC 238032</strain>
    </source>
</reference>
<feature type="region of interest" description="Disordered" evidence="1">
    <location>
        <begin position="998"/>
        <end position="1056"/>
    </location>
</feature>
<evidence type="ECO:0000313" key="5">
    <source>
        <dbReference type="Proteomes" id="UP000836402"/>
    </source>
</evidence>
<feature type="compositionally biased region" description="Basic and acidic residues" evidence="1">
    <location>
        <begin position="61"/>
        <end position="76"/>
    </location>
</feature>
<feature type="compositionally biased region" description="Basic and acidic residues" evidence="1">
    <location>
        <begin position="555"/>
        <end position="569"/>
    </location>
</feature>
<reference evidence="2" key="3">
    <citation type="submission" date="2020-10" db="EMBL/GenBank/DDBJ databases">
        <authorList>
            <person name="Sedaghatjoo S."/>
        </authorList>
    </citation>
    <scope>NUCLEOTIDE SEQUENCE</scope>
    <source>
        <strain evidence="2">AZH3</strain>
    </source>
</reference>
<dbReference type="Proteomes" id="UP000077671">
    <property type="component" value="Unassembled WGS sequence"/>
</dbReference>
<organism evidence="3 4">
    <name type="scientific">Tilletia caries</name>
    <name type="common">wheat bunt fungus</name>
    <dbReference type="NCBI Taxonomy" id="13290"/>
    <lineage>
        <taxon>Eukaryota</taxon>
        <taxon>Fungi</taxon>
        <taxon>Dikarya</taxon>
        <taxon>Basidiomycota</taxon>
        <taxon>Ustilaginomycotina</taxon>
        <taxon>Exobasidiomycetes</taxon>
        <taxon>Tilletiales</taxon>
        <taxon>Tilletiaceae</taxon>
        <taxon>Tilletia</taxon>
    </lineage>
</organism>
<dbReference type="EMBL" id="LWDD02000027">
    <property type="protein sequence ID" value="KAE8265134.1"/>
    <property type="molecule type" value="Genomic_DNA"/>
</dbReference>
<name>A0A177VFS9_9BASI</name>
<gene>
    <name evidence="3" type="ORF">A4X03_0g455</name>
    <name evidence="2" type="ORF">JKIAZH3_G2168</name>
</gene>
<feature type="region of interest" description="Disordered" evidence="1">
    <location>
        <begin position="1"/>
        <end position="135"/>
    </location>
</feature>
<feature type="compositionally biased region" description="Polar residues" evidence="1">
    <location>
        <begin position="109"/>
        <end position="118"/>
    </location>
</feature>
<evidence type="ECO:0000313" key="3">
    <source>
        <dbReference type="EMBL" id="KAE8265134.1"/>
    </source>
</evidence>
<feature type="region of interest" description="Disordered" evidence="1">
    <location>
        <begin position="1126"/>
        <end position="1180"/>
    </location>
</feature>
<evidence type="ECO:0000256" key="1">
    <source>
        <dbReference type="SAM" id="MobiDB-lite"/>
    </source>
</evidence>
<feature type="region of interest" description="Disordered" evidence="1">
    <location>
        <begin position="1192"/>
        <end position="1229"/>
    </location>
</feature>
<comment type="caution">
    <text evidence="3">The sequence shown here is derived from an EMBL/GenBank/DDBJ whole genome shotgun (WGS) entry which is preliminary data.</text>
</comment>
<feature type="compositionally biased region" description="Low complexity" evidence="1">
    <location>
        <begin position="36"/>
        <end position="60"/>
    </location>
</feature>
<keyword evidence="5" id="KW-1185">Reference proteome</keyword>
<proteinExistence type="predicted"/>
<feature type="compositionally biased region" description="Basic and acidic residues" evidence="1">
    <location>
        <begin position="639"/>
        <end position="657"/>
    </location>
</feature>
<protein>
    <submittedName>
        <fullName evidence="3">Uncharacterized protein</fullName>
    </submittedName>
</protein>
<reference evidence="3" key="1">
    <citation type="submission" date="2016-04" db="EMBL/GenBank/DDBJ databases">
        <authorList>
            <person name="Nguyen H.D."/>
            <person name="Kesanakurti P."/>
            <person name="Cullis J."/>
            <person name="Levesque C.A."/>
            <person name="Hambleton S."/>
        </authorList>
    </citation>
    <scope>NUCLEOTIDE SEQUENCE</scope>
    <source>
        <strain evidence="3">DAOMC 238032</strain>
    </source>
</reference>
<feature type="region of interest" description="Disordered" evidence="1">
    <location>
        <begin position="639"/>
        <end position="667"/>
    </location>
</feature>
<feature type="region of interest" description="Disordered" evidence="1">
    <location>
        <begin position="192"/>
        <end position="214"/>
    </location>
</feature>
<dbReference type="Proteomes" id="UP000836402">
    <property type="component" value="Unassembled WGS sequence"/>
</dbReference>